<organism evidence="8 9">
    <name type="scientific">Agrilus planipennis</name>
    <name type="common">Emerald ash borer</name>
    <name type="synonym">Agrilus marcopoli</name>
    <dbReference type="NCBI Taxonomy" id="224129"/>
    <lineage>
        <taxon>Eukaryota</taxon>
        <taxon>Metazoa</taxon>
        <taxon>Ecdysozoa</taxon>
        <taxon>Arthropoda</taxon>
        <taxon>Hexapoda</taxon>
        <taxon>Insecta</taxon>
        <taxon>Pterygota</taxon>
        <taxon>Neoptera</taxon>
        <taxon>Endopterygota</taxon>
        <taxon>Coleoptera</taxon>
        <taxon>Polyphaga</taxon>
        <taxon>Elateriformia</taxon>
        <taxon>Buprestoidea</taxon>
        <taxon>Buprestidae</taxon>
        <taxon>Agrilinae</taxon>
        <taxon>Agrilus</taxon>
    </lineage>
</organism>
<dbReference type="PANTHER" id="PTHR22948">
    <property type="entry name" value="TUDOR DOMAIN CONTAINING PROTEIN"/>
    <property type="match status" value="1"/>
</dbReference>
<keyword evidence="4" id="KW-0221">Differentiation</keyword>
<dbReference type="CDD" id="cd09972">
    <property type="entry name" value="LOTUS_TDRD_OSKAR"/>
    <property type="match status" value="1"/>
</dbReference>
<keyword evidence="8" id="KW-1185">Reference proteome</keyword>
<feature type="domain" description="HTH OST-type" evidence="7">
    <location>
        <begin position="4"/>
        <end position="77"/>
    </location>
</feature>
<evidence type="ECO:0000256" key="4">
    <source>
        <dbReference type="ARBA" id="ARBA00022871"/>
    </source>
</evidence>
<dbReference type="GO" id="GO:0007283">
    <property type="term" value="P:spermatogenesis"/>
    <property type="evidence" value="ECO:0007669"/>
    <property type="project" value="UniProtKB-KW"/>
</dbReference>
<proteinExistence type="predicted"/>
<feature type="compositionally biased region" description="Polar residues" evidence="5">
    <location>
        <begin position="936"/>
        <end position="954"/>
    </location>
</feature>
<dbReference type="Gene3D" id="3.30.420.610">
    <property type="entry name" value="LOTUS domain-like"/>
    <property type="match status" value="2"/>
</dbReference>
<dbReference type="AlphaFoldDB" id="A0A1W4XL08"/>
<evidence type="ECO:0000256" key="1">
    <source>
        <dbReference type="ARBA" id="ARBA00004496"/>
    </source>
</evidence>
<dbReference type="Gene3D" id="2.40.50.90">
    <property type="match status" value="1"/>
</dbReference>
<dbReference type="RefSeq" id="XP_018333462.1">
    <property type="nucleotide sequence ID" value="XM_018477960.2"/>
</dbReference>
<dbReference type="SUPFAM" id="SSF63748">
    <property type="entry name" value="Tudor/PWWP/MBT"/>
    <property type="match status" value="1"/>
</dbReference>
<feature type="region of interest" description="Disordered" evidence="5">
    <location>
        <begin position="931"/>
        <end position="954"/>
    </location>
</feature>
<keyword evidence="2" id="KW-0963">Cytoplasm</keyword>
<dbReference type="OrthoDB" id="341421at2759"/>
<dbReference type="GO" id="GO:0005737">
    <property type="term" value="C:cytoplasm"/>
    <property type="evidence" value="ECO:0007669"/>
    <property type="project" value="UniProtKB-SubCell"/>
</dbReference>
<reference evidence="9" key="1">
    <citation type="submission" date="2025-08" db="UniProtKB">
        <authorList>
            <consortium name="RefSeq"/>
        </authorList>
    </citation>
    <scope>IDENTIFICATION</scope>
    <source>
        <tissue evidence="9">Entire body</tissue>
    </source>
</reference>
<evidence type="ECO:0000256" key="5">
    <source>
        <dbReference type="SAM" id="MobiDB-lite"/>
    </source>
</evidence>
<keyword evidence="4" id="KW-0744">Spermatogenesis</keyword>
<dbReference type="InterPro" id="IPR050621">
    <property type="entry name" value="Tudor_domain_containing"/>
</dbReference>
<gene>
    <name evidence="9" type="primary">LOC108742670</name>
</gene>
<dbReference type="Pfam" id="PF12872">
    <property type="entry name" value="OST-HTH"/>
    <property type="match status" value="2"/>
</dbReference>
<dbReference type="Gene3D" id="2.30.30.140">
    <property type="match status" value="1"/>
</dbReference>
<dbReference type="STRING" id="224129.A0A1W4XL08"/>
<dbReference type="CDD" id="cd08824">
    <property type="entry name" value="LOTUS"/>
    <property type="match status" value="1"/>
</dbReference>
<dbReference type="InterPro" id="IPR025605">
    <property type="entry name" value="OST-HTH/LOTUS_dom"/>
</dbReference>
<feature type="region of interest" description="Disordered" evidence="5">
    <location>
        <begin position="97"/>
        <end position="225"/>
    </location>
</feature>
<evidence type="ECO:0000259" key="6">
    <source>
        <dbReference type="PROSITE" id="PS50304"/>
    </source>
</evidence>
<dbReference type="PROSITE" id="PS51644">
    <property type="entry name" value="HTH_OST"/>
    <property type="match status" value="2"/>
</dbReference>
<dbReference type="Proteomes" id="UP000192223">
    <property type="component" value="Unplaced"/>
</dbReference>
<accession>A0A1W4XL08</accession>
<evidence type="ECO:0000256" key="3">
    <source>
        <dbReference type="ARBA" id="ARBA00022737"/>
    </source>
</evidence>
<feature type="compositionally biased region" description="Polar residues" evidence="5">
    <location>
        <begin position="147"/>
        <end position="178"/>
    </location>
</feature>
<feature type="compositionally biased region" description="Polar residues" evidence="5">
    <location>
        <begin position="130"/>
        <end position="139"/>
    </location>
</feature>
<dbReference type="InterPro" id="IPR041966">
    <property type="entry name" value="LOTUS-like"/>
</dbReference>
<keyword evidence="3" id="KW-0677">Repeat</keyword>
<protein>
    <submittedName>
        <fullName evidence="9">Uncharacterized protein LOC108742670 isoform X1</fullName>
    </submittedName>
</protein>
<dbReference type="FunCoup" id="A0A1W4XL08">
    <property type="interactions" value="7"/>
</dbReference>
<dbReference type="GeneID" id="108742670"/>
<feature type="domain" description="Tudor" evidence="6">
    <location>
        <begin position="510"/>
        <end position="569"/>
    </location>
</feature>
<dbReference type="InterPro" id="IPR002999">
    <property type="entry name" value="Tudor"/>
</dbReference>
<dbReference type="InParanoid" id="A0A1W4XL08"/>
<dbReference type="KEGG" id="apln:108742670"/>
<comment type="subcellular location">
    <subcellularLocation>
        <location evidence="1">Cytoplasm</location>
    </subcellularLocation>
</comment>
<dbReference type="PROSITE" id="PS50304">
    <property type="entry name" value="TUDOR"/>
    <property type="match status" value="1"/>
</dbReference>
<dbReference type="InterPro" id="IPR035437">
    <property type="entry name" value="SNase_OB-fold_sf"/>
</dbReference>
<dbReference type="GO" id="GO:0030154">
    <property type="term" value="P:cell differentiation"/>
    <property type="evidence" value="ECO:0007669"/>
    <property type="project" value="UniProtKB-ARBA"/>
</dbReference>
<sequence>MDEEKEKIRKTISSILLSTPLTLTIGQLIKDYRDAIGTNIPFQKFGYKSVEQFLRSISAFEIYGQGSGAQIKAKVTSKAAHIDKLVVRQKYNVPKTRKKISRPAIRRYQATPLPVEQPNFSSNSSSRTSQHQNVLSPSVQEKEDLPSTFSEQQYQSVTQSETINQQNLYKKQNHQNVSPPHRENAFSFPCSSRANPIQGINLPPYLETSQSKSKFRTNKPKFVPPQIEKRCNSNLLNKSNTEIENQWQSTASKNSEVTELSSTSGNVCLENYFSSLSDDIKTTAKGAAANLSSKSISLDDVFVSDSEDEDYINYKVPAEVQQNLCILIKNYQDGLWCNELPNAYKRRFRKTLDYMDYGYKTLMALCMDLDRIFHCIRPDRGDIKLYDKSKPLPLNAANSLHFTDLLKNTEMVDYPKDNALPDVSDVIMYRKQSELPPDVVHLFEELPRQWISEDIKLMSFIDIDVGEIYDPSKFWIILRGPETSQKLDAMMDEMQEFYTAHRELQIPEKKLELGLYCAALILGEYHRGIITHLMPHVEGQVKVFFVDYGTVSPIFTKDICYLHRKFFVLPQQAIRARLANIYPPTEKMQWSRQSASAFLEMVFQKSMVAQIYKIDEKRKALELFIADTTGDEDYYVNDRLTELGHAIFTYQEQIPVELPPNEEPNVRFIHLFPSFDELEQGLVPTATQMERMLETGVELHHIYPWYYKKSIDLEDFAEWPKTIPEKRESTTNISRYMKLATEGGEEEDLMNFAANQQFLNNHPEPLIDLMSSYDCGTNSYENIVNATSSYNFPVLTPEVLSTKVENNYNTNSSFSKMNTEVSESSNFDFKSDNRKLPHFDSNLDEIKKQTEADSFSNKFENSFAFGAFAYNTNLTTSIESHLDAVKNETKADNLSFTNSLDVHKDNFLTGEPLYKLTTSYSNLQKNDKKENAGLTDLSSTFNSSEKNKSPESCNDSLKIKLVSPKLDKSKKKKKSGKKTENNVCQTNTTENTCSESSITLPKIIRPPPGFEGNLNVTSNNTQNVIPSVQQNFINVYLGNLQPALSATVPTFYPCNFGPMGVAPNLLQQQVLLQGMLQNQMIIENFQRQQQMIMQQEQNKNIVADQMALLQQMASQLNLSSDKDNCKVITTHKKMVMKIDFYKKTLHLIRYTNEIYCSVQEVQKVFFGDKWPIIKLKRHIAVTNPSIRIDNFHKNECIELTQELLQANVVTEEEMSASMCLLHLVTFKDLPNLINTVSHSKLEFPNFDKYLMKYDYNSEAWL</sequence>
<dbReference type="PANTHER" id="PTHR22948:SF76">
    <property type="entry name" value="FI20010P1-RELATED"/>
    <property type="match status" value="1"/>
</dbReference>
<evidence type="ECO:0000256" key="2">
    <source>
        <dbReference type="ARBA" id="ARBA00022490"/>
    </source>
</evidence>
<feature type="domain" description="HTH OST-type" evidence="7">
    <location>
        <begin position="316"/>
        <end position="389"/>
    </location>
</feature>
<evidence type="ECO:0000313" key="9">
    <source>
        <dbReference type="RefSeq" id="XP_018333462.1"/>
    </source>
</evidence>
<evidence type="ECO:0000259" key="7">
    <source>
        <dbReference type="PROSITE" id="PS51644"/>
    </source>
</evidence>
<name>A0A1W4XL08_AGRPL</name>
<dbReference type="Pfam" id="PF00567">
    <property type="entry name" value="TUDOR"/>
    <property type="match status" value="1"/>
</dbReference>
<evidence type="ECO:0000313" key="8">
    <source>
        <dbReference type="Proteomes" id="UP000192223"/>
    </source>
</evidence>